<keyword evidence="1" id="KW-0597">Phosphoprotein</keyword>
<dbReference type="AlphaFoldDB" id="A0A7J0BHF4"/>
<keyword evidence="4" id="KW-1185">Reference proteome</keyword>
<dbReference type="PROSITE" id="PS50110">
    <property type="entry name" value="RESPONSE_REGULATORY"/>
    <property type="match status" value="1"/>
</dbReference>
<dbReference type="InterPro" id="IPR011006">
    <property type="entry name" value="CheY-like_superfamily"/>
</dbReference>
<gene>
    <name evidence="3" type="ORF">DSM101010T_09970</name>
</gene>
<evidence type="ECO:0000313" key="3">
    <source>
        <dbReference type="EMBL" id="GFM32632.1"/>
    </source>
</evidence>
<dbReference type="GO" id="GO:0000160">
    <property type="term" value="P:phosphorelay signal transduction system"/>
    <property type="evidence" value="ECO:0007669"/>
    <property type="project" value="InterPro"/>
</dbReference>
<evidence type="ECO:0000313" key="4">
    <source>
        <dbReference type="Proteomes" id="UP000503840"/>
    </source>
</evidence>
<reference evidence="3 4" key="1">
    <citation type="submission" date="2020-05" db="EMBL/GenBank/DDBJ databases">
        <title>Draft genome sequence of Desulfovibrio sp. strain HN2T.</title>
        <authorList>
            <person name="Ueno A."/>
            <person name="Tamazawa S."/>
            <person name="Tamamura S."/>
            <person name="Murakami T."/>
            <person name="Kiyama T."/>
            <person name="Inomata H."/>
            <person name="Amano Y."/>
            <person name="Miyakawa K."/>
            <person name="Tamaki H."/>
            <person name="Naganuma T."/>
            <person name="Kaneko K."/>
        </authorList>
    </citation>
    <scope>NUCLEOTIDE SEQUENCE [LARGE SCALE GENOMIC DNA]</scope>
    <source>
        <strain evidence="3 4">HN2</strain>
    </source>
</reference>
<sequence>MNMSQVIDKGACTILIAERNSRIGSLLEKAFQNRGYPVLLASNGYEAAEILRRENPALLVLDPDLPYLFALLEAGKGILTERVPVILHPLSAGQDTGITMPTSGTVYKEADPEGLLLAVESTLSGQATREVQR</sequence>
<evidence type="ECO:0000256" key="1">
    <source>
        <dbReference type="PROSITE-ProRule" id="PRU00169"/>
    </source>
</evidence>
<dbReference type="Gene3D" id="3.40.50.2300">
    <property type="match status" value="1"/>
</dbReference>
<feature type="modified residue" description="4-aspartylphosphate" evidence="1">
    <location>
        <position position="62"/>
    </location>
</feature>
<dbReference type="InterPro" id="IPR001789">
    <property type="entry name" value="Sig_transdc_resp-reg_receiver"/>
</dbReference>
<proteinExistence type="predicted"/>
<dbReference type="EMBL" id="BLVO01000012">
    <property type="protein sequence ID" value="GFM32632.1"/>
    <property type="molecule type" value="Genomic_DNA"/>
</dbReference>
<protein>
    <recommendedName>
        <fullName evidence="2">Response regulatory domain-containing protein</fullName>
    </recommendedName>
</protein>
<evidence type="ECO:0000259" key="2">
    <source>
        <dbReference type="PROSITE" id="PS50110"/>
    </source>
</evidence>
<organism evidence="3 4">
    <name type="scientific">Desulfovibrio subterraneus</name>
    <dbReference type="NCBI Taxonomy" id="2718620"/>
    <lineage>
        <taxon>Bacteria</taxon>
        <taxon>Pseudomonadati</taxon>
        <taxon>Thermodesulfobacteriota</taxon>
        <taxon>Desulfovibrionia</taxon>
        <taxon>Desulfovibrionales</taxon>
        <taxon>Desulfovibrionaceae</taxon>
        <taxon>Desulfovibrio</taxon>
    </lineage>
</organism>
<feature type="domain" description="Response regulatory" evidence="2">
    <location>
        <begin position="13"/>
        <end position="123"/>
    </location>
</feature>
<comment type="caution">
    <text evidence="3">The sequence shown here is derived from an EMBL/GenBank/DDBJ whole genome shotgun (WGS) entry which is preliminary data.</text>
</comment>
<name>A0A7J0BHF4_9BACT</name>
<accession>A0A7J0BHF4</accession>
<dbReference type="Proteomes" id="UP000503840">
    <property type="component" value="Unassembled WGS sequence"/>
</dbReference>
<dbReference type="SUPFAM" id="SSF52172">
    <property type="entry name" value="CheY-like"/>
    <property type="match status" value="1"/>
</dbReference>